<gene>
    <name evidence="5" type="ORF">SAMN04487989_10444</name>
</gene>
<dbReference type="RefSeq" id="WP_092208267.1">
    <property type="nucleotide sequence ID" value="NZ_FOVN01000004.1"/>
</dbReference>
<organism evidence="5 6">
    <name type="scientific">Bizionia echini</name>
    <dbReference type="NCBI Taxonomy" id="649333"/>
    <lineage>
        <taxon>Bacteria</taxon>
        <taxon>Pseudomonadati</taxon>
        <taxon>Bacteroidota</taxon>
        <taxon>Flavobacteriia</taxon>
        <taxon>Flavobacteriales</taxon>
        <taxon>Flavobacteriaceae</taxon>
        <taxon>Bizionia</taxon>
    </lineage>
</organism>
<dbReference type="InterPro" id="IPR017689">
    <property type="entry name" value="BamD"/>
</dbReference>
<sequence length="270" mass="31770">MKKFFYIIITCTLLSSCSEYQKALKSVDTGTKYTVGEKLYNEGKYAKANKLFEQILPVYRGKPQAEKLSYLNSKSYYEEEEWYLASYHFERFVDAYPNSEKVEEAAFLSAKSAYMLSPVFSKEQQETKEAIEKFQTFINLYPESEFLPEANKLVKELDFKLEKKAFSIAKQFNTIAGYTRDFQAPIKAIDNFIFDFPGTVYREEAYFLRFDSAYQLAINSVYSKKEQRLQDARSYYYSFKQSYANSEYLEKANEMIEVIEKELENYSTKS</sequence>
<keyword evidence="1" id="KW-0732">Signal</keyword>
<feature type="domain" description="Outer membrane lipoprotein BamD-like" evidence="4">
    <location>
        <begin position="33"/>
        <end position="170"/>
    </location>
</feature>
<evidence type="ECO:0000256" key="3">
    <source>
        <dbReference type="ARBA" id="ARBA00023237"/>
    </source>
</evidence>
<dbReference type="PROSITE" id="PS51257">
    <property type="entry name" value="PROKAR_LIPOPROTEIN"/>
    <property type="match status" value="1"/>
</dbReference>
<feature type="domain" description="Outer membrane lipoprotein BamD-like" evidence="4">
    <location>
        <begin position="180"/>
        <end position="266"/>
    </location>
</feature>
<dbReference type="InterPro" id="IPR011990">
    <property type="entry name" value="TPR-like_helical_dom_sf"/>
</dbReference>
<dbReference type="SUPFAM" id="SSF48452">
    <property type="entry name" value="TPR-like"/>
    <property type="match status" value="1"/>
</dbReference>
<name>A0A1I5BXP8_9FLAO</name>
<keyword evidence="3" id="KW-0998">Cell outer membrane</keyword>
<proteinExistence type="predicted"/>
<dbReference type="InterPro" id="IPR039565">
    <property type="entry name" value="BamD-like"/>
</dbReference>
<evidence type="ECO:0000259" key="4">
    <source>
        <dbReference type="Pfam" id="PF13525"/>
    </source>
</evidence>
<keyword evidence="6" id="KW-1185">Reference proteome</keyword>
<protein>
    <submittedName>
        <fullName evidence="5">Beta-barrel assembly machine subunit BamD</fullName>
    </submittedName>
</protein>
<reference evidence="6" key="1">
    <citation type="submission" date="2016-10" db="EMBL/GenBank/DDBJ databases">
        <authorList>
            <person name="Varghese N."/>
            <person name="Submissions S."/>
        </authorList>
    </citation>
    <scope>NUCLEOTIDE SEQUENCE [LARGE SCALE GENOMIC DNA]</scope>
    <source>
        <strain evidence="6">DSM 23925</strain>
    </source>
</reference>
<dbReference type="AlphaFoldDB" id="A0A1I5BXP8"/>
<dbReference type="OrthoDB" id="9770761at2"/>
<evidence type="ECO:0000256" key="2">
    <source>
        <dbReference type="ARBA" id="ARBA00023136"/>
    </source>
</evidence>
<dbReference type="Proteomes" id="UP000198705">
    <property type="component" value="Unassembled WGS sequence"/>
</dbReference>
<dbReference type="Gene3D" id="1.25.40.10">
    <property type="entry name" value="Tetratricopeptide repeat domain"/>
    <property type="match status" value="1"/>
</dbReference>
<evidence type="ECO:0000313" key="5">
    <source>
        <dbReference type="EMBL" id="SFN79382.1"/>
    </source>
</evidence>
<evidence type="ECO:0000313" key="6">
    <source>
        <dbReference type="Proteomes" id="UP000198705"/>
    </source>
</evidence>
<keyword evidence="2" id="KW-0472">Membrane</keyword>
<accession>A0A1I5BXP8</accession>
<dbReference type="NCBIfam" id="TIGR03302">
    <property type="entry name" value="OM_YfiO"/>
    <property type="match status" value="1"/>
</dbReference>
<dbReference type="STRING" id="649333.SAMN04487989_10444"/>
<dbReference type="Pfam" id="PF13525">
    <property type="entry name" value="YfiO"/>
    <property type="match status" value="2"/>
</dbReference>
<evidence type="ECO:0000256" key="1">
    <source>
        <dbReference type="ARBA" id="ARBA00022729"/>
    </source>
</evidence>
<dbReference type="EMBL" id="FOVN01000004">
    <property type="protein sequence ID" value="SFN79382.1"/>
    <property type="molecule type" value="Genomic_DNA"/>
</dbReference>